<evidence type="ECO:0000313" key="2">
    <source>
        <dbReference type="EMBL" id="ESP89636.1"/>
    </source>
</evidence>
<comment type="caution">
    <text evidence="2">The sequence shown here is derived from an EMBL/GenBank/DDBJ whole genome shotgun (WGS) entry which is preliminary data.</text>
</comment>
<reference evidence="2 3" key="1">
    <citation type="journal article" date="2013" name="Genome Announc.">
        <title>Draft Genome Sequence of 'Candidatus Halobonum tyrrellensis' Strain G22, Isolated from the Hypersaline Waters of Lake Tyrrell, Australia.</title>
        <authorList>
            <person name="Ugalde J.A."/>
            <person name="Narasingarao P."/>
            <person name="Kuo S."/>
            <person name="Podell S."/>
            <person name="Allen E.E."/>
        </authorList>
    </citation>
    <scope>NUCLEOTIDE SEQUENCE [LARGE SCALE GENOMIC DNA]</scope>
    <source>
        <strain evidence="2 3">G22</strain>
    </source>
</reference>
<gene>
    <name evidence="2" type="ORF">K933_02926</name>
</gene>
<evidence type="ECO:0000313" key="3">
    <source>
        <dbReference type="Proteomes" id="UP000017840"/>
    </source>
</evidence>
<accession>V4GWS9</accession>
<evidence type="ECO:0000256" key="1">
    <source>
        <dbReference type="SAM" id="MobiDB-lite"/>
    </source>
</evidence>
<keyword evidence="3" id="KW-1185">Reference proteome</keyword>
<dbReference type="STRING" id="1324957.K933_02926"/>
<name>V4GWS9_9EURY</name>
<organism evidence="2 3">
    <name type="scientific">Candidatus Halobonum tyrrellensis G22</name>
    <dbReference type="NCBI Taxonomy" id="1324957"/>
    <lineage>
        <taxon>Archaea</taxon>
        <taxon>Methanobacteriati</taxon>
        <taxon>Methanobacteriota</taxon>
        <taxon>Stenosarchaea group</taxon>
        <taxon>Halobacteria</taxon>
        <taxon>Halobacteriales</taxon>
        <taxon>Haloferacaceae</taxon>
        <taxon>Candidatus Halobonum</taxon>
    </lineage>
</organism>
<feature type="region of interest" description="Disordered" evidence="1">
    <location>
        <begin position="1"/>
        <end position="63"/>
    </location>
</feature>
<dbReference type="AlphaFoldDB" id="V4GWS9"/>
<dbReference type="Proteomes" id="UP000017840">
    <property type="component" value="Unassembled WGS sequence"/>
</dbReference>
<sequence length="63" mass="6411">MASVRMTPTRVAVDRSTTAATCGREGDGGQSSAVTGPAASRADAREKTTQKTPEATMMNPAAV</sequence>
<proteinExistence type="predicted"/>
<protein>
    <submittedName>
        <fullName evidence="2">Uncharacterized protein</fullName>
    </submittedName>
</protein>
<dbReference type="EMBL" id="ASGZ01000007">
    <property type="protein sequence ID" value="ESP89636.1"/>
    <property type="molecule type" value="Genomic_DNA"/>
</dbReference>